<evidence type="ECO:0000313" key="3">
    <source>
        <dbReference type="Proteomes" id="UP000552097"/>
    </source>
</evidence>
<keyword evidence="2" id="KW-0808">Transferase</keyword>
<dbReference type="InterPro" id="IPR013216">
    <property type="entry name" value="Methyltransf_11"/>
</dbReference>
<reference evidence="2 3" key="1">
    <citation type="submission" date="2020-08" db="EMBL/GenBank/DDBJ databases">
        <title>Sequencing the genomes of 1000 actinobacteria strains.</title>
        <authorList>
            <person name="Klenk H.-P."/>
        </authorList>
    </citation>
    <scope>NUCLEOTIDE SEQUENCE [LARGE SCALE GENOMIC DNA]</scope>
    <source>
        <strain evidence="2 3">DSM 45486</strain>
    </source>
</reference>
<evidence type="ECO:0000313" key="2">
    <source>
        <dbReference type="EMBL" id="MBB5801645.1"/>
    </source>
</evidence>
<gene>
    <name evidence="2" type="ORF">F4560_001413</name>
</gene>
<dbReference type="SUPFAM" id="SSF53335">
    <property type="entry name" value="S-adenosyl-L-methionine-dependent methyltransferases"/>
    <property type="match status" value="1"/>
</dbReference>
<dbReference type="RefSeq" id="WP_184917742.1">
    <property type="nucleotide sequence ID" value="NZ_JACHMO010000001.1"/>
</dbReference>
<dbReference type="EMBL" id="JACHMO010000001">
    <property type="protein sequence ID" value="MBB5801645.1"/>
    <property type="molecule type" value="Genomic_DNA"/>
</dbReference>
<organism evidence="2 3">
    <name type="scientific">Saccharothrix ecbatanensis</name>
    <dbReference type="NCBI Taxonomy" id="1105145"/>
    <lineage>
        <taxon>Bacteria</taxon>
        <taxon>Bacillati</taxon>
        <taxon>Actinomycetota</taxon>
        <taxon>Actinomycetes</taxon>
        <taxon>Pseudonocardiales</taxon>
        <taxon>Pseudonocardiaceae</taxon>
        <taxon>Saccharothrix</taxon>
    </lineage>
</organism>
<protein>
    <submittedName>
        <fullName evidence="2">SAM-dependent methyltransferase</fullName>
    </submittedName>
</protein>
<dbReference type="CDD" id="cd02440">
    <property type="entry name" value="AdoMet_MTases"/>
    <property type="match status" value="1"/>
</dbReference>
<dbReference type="Proteomes" id="UP000552097">
    <property type="component" value="Unassembled WGS sequence"/>
</dbReference>
<proteinExistence type="predicted"/>
<keyword evidence="2" id="KW-0489">Methyltransferase</keyword>
<dbReference type="PANTHER" id="PTHR43861:SF1">
    <property type="entry name" value="TRANS-ACONITATE 2-METHYLTRANSFERASE"/>
    <property type="match status" value="1"/>
</dbReference>
<name>A0A7W9HGA6_9PSEU</name>
<feature type="domain" description="Methyltransferase type 11" evidence="1">
    <location>
        <begin position="52"/>
        <end position="148"/>
    </location>
</feature>
<dbReference type="InterPro" id="IPR029063">
    <property type="entry name" value="SAM-dependent_MTases_sf"/>
</dbReference>
<comment type="caution">
    <text evidence="2">The sequence shown here is derived from an EMBL/GenBank/DDBJ whole genome shotgun (WGS) entry which is preliminary data.</text>
</comment>
<dbReference type="AlphaFoldDB" id="A0A7W9HGA6"/>
<sequence>MPDIVNTHQAEAWNGYEGGHWADNQTRYDAVNSGFNDMLLTAAGIGPQDRVLDVGCGNGQVTRLAARRAAHATGLDLSGPMLARARASAVAEDVDNVAFEQGDAQVFPLPPHTFDVALSRFGIMFFADPVAAFGNIRSALRPGGRLAFLSMRDLGQLAHVFAPVFATSGAGRPPTGSGPLSLSDPDVIDRVLTAAGFTDVKAEAVETEGVWGRDVADATEFIMGWGPVRFALRDASLSTEDQIRESVAHALTPYADADAVRLRGTARLVTATA</sequence>
<dbReference type="GO" id="GO:0032259">
    <property type="term" value="P:methylation"/>
    <property type="evidence" value="ECO:0007669"/>
    <property type="project" value="UniProtKB-KW"/>
</dbReference>
<dbReference type="PANTHER" id="PTHR43861">
    <property type="entry name" value="TRANS-ACONITATE 2-METHYLTRANSFERASE-RELATED"/>
    <property type="match status" value="1"/>
</dbReference>
<dbReference type="Gene3D" id="3.40.50.150">
    <property type="entry name" value="Vaccinia Virus protein VP39"/>
    <property type="match status" value="1"/>
</dbReference>
<keyword evidence="3" id="KW-1185">Reference proteome</keyword>
<accession>A0A7W9HGA6</accession>
<dbReference type="Pfam" id="PF08241">
    <property type="entry name" value="Methyltransf_11"/>
    <property type="match status" value="1"/>
</dbReference>
<dbReference type="GO" id="GO:0008757">
    <property type="term" value="F:S-adenosylmethionine-dependent methyltransferase activity"/>
    <property type="evidence" value="ECO:0007669"/>
    <property type="project" value="InterPro"/>
</dbReference>
<evidence type="ECO:0000259" key="1">
    <source>
        <dbReference type="Pfam" id="PF08241"/>
    </source>
</evidence>